<reference evidence="6" key="1">
    <citation type="journal article" date="2019" name="Int. J. Syst. Evol. Microbiol.">
        <title>The Global Catalogue of Microorganisms (GCM) 10K type strain sequencing project: providing services to taxonomists for standard genome sequencing and annotation.</title>
        <authorList>
            <consortium name="The Broad Institute Genomics Platform"/>
            <consortium name="The Broad Institute Genome Sequencing Center for Infectious Disease"/>
            <person name="Wu L."/>
            <person name="Ma J."/>
        </authorList>
    </citation>
    <scope>NUCLEOTIDE SEQUENCE [LARGE SCALE GENOMIC DNA]</scope>
    <source>
        <strain evidence="6">CGMCC 4.7466</strain>
    </source>
</reference>
<comment type="similarity">
    <text evidence="1">Belongs to the thiolase-like superfamily. Chalcone/stilbene synthases family.</text>
</comment>
<dbReference type="CDD" id="cd00831">
    <property type="entry name" value="CHS_like"/>
    <property type="match status" value="1"/>
</dbReference>
<feature type="domain" description="Chalcone/stilbene synthase N-terminal" evidence="3">
    <location>
        <begin position="4"/>
        <end position="214"/>
    </location>
</feature>
<evidence type="ECO:0000256" key="1">
    <source>
        <dbReference type="ARBA" id="ARBA00005531"/>
    </source>
</evidence>
<evidence type="ECO:0000313" key="5">
    <source>
        <dbReference type="EMBL" id="MFC4874065.1"/>
    </source>
</evidence>
<dbReference type="Gene3D" id="3.40.47.10">
    <property type="match status" value="2"/>
</dbReference>
<keyword evidence="6" id="KW-1185">Reference proteome</keyword>
<dbReference type="InterPro" id="IPR012328">
    <property type="entry name" value="Chalcone/stilbene_synt_C"/>
</dbReference>
<dbReference type="PANTHER" id="PTHR11877">
    <property type="entry name" value="HYDROXYMETHYLGLUTARYL-COA SYNTHASE"/>
    <property type="match status" value="1"/>
</dbReference>
<evidence type="ECO:0000259" key="3">
    <source>
        <dbReference type="Pfam" id="PF00195"/>
    </source>
</evidence>
<accession>A0ABV9T5P2</accession>
<protein>
    <submittedName>
        <fullName evidence="5">Type III polyketide synthase</fullName>
    </submittedName>
</protein>
<gene>
    <name evidence="5" type="ORF">ACFPFU_20330</name>
</gene>
<dbReference type="PIRSF" id="PIRSF000451">
    <property type="entry name" value="PKS_III"/>
    <property type="match status" value="1"/>
</dbReference>
<keyword evidence="2" id="KW-0808">Transferase</keyword>
<organism evidence="5 6">
    <name type="scientific">Negadavirga shengliensis</name>
    <dbReference type="NCBI Taxonomy" id="1389218"/>
    <lineage>
        <taxon>Bacteria</taxon>
        <taxon>Pseudomonadati</taxon>
        <taxon>Bacteroidota</taxon>
        <taxon>Cytophagia</taxon>
        <taxon>Cytophagales</taxon>
        <taxon>Cyclobacteriaceae</taxon>
        <taxon>Negadavirga</taxon>
    </lineage>
</organism>
<dbReference type="Pfam" id="PF00195">
    <property type="entry name" value="Chal_sti_synt_N"/>
    <property type="match status" value="1"/>
</dbReference>
<dbReference type="Proteomes" id="UP001595818">
    <property type="component" value="Unassembled WGS sequence"/>
</dbReference>
<evidence type="ECO:0000259" key="4">
    <source>
        <dbReference type="Pfam" id="PF02797"/>
    </source>
</evidence>
<dbReference type="InterPro" id="IPR001099">
    <property type="entry name" value="Chalcone/stilbene_synt_N"/>
</dbReference>
<proteinExistence type="inferred from homology"/>
<name>A0ABV9T5P2_9BACT</name>
<dbReference type="InterPro" id="IPR011141">
    <property type="entry name" value="Polyketide_synthase_type-III"/>
</dbReference>
<dbReference type="PANTHER" id="PTHR11877:SF46">
    <property type="entry name" value="TYPE III POLYKETIDE SYNTHASE A"/>
    <property type="match status" value="1"/>
</dbReference>
<dbReference type="RefSeq" id="WP_377067552.1">
    <property type="nucleotide sequence ID" value="NZ_JBHSJJ010000015.1"/>
</dbReference>
<feature type="domain" description="Chalcone/stilbene synthase C-terminal" evidence="4">
    <location>
        <begin position="228"/>
        <end position="358"/>
    </location>
</feature>
<sequence length="359" mass="39681">MQSHIVSIGLANPGAPIPQEKICRFMQMAHGLNASDSRKLNFIYKLSEINSRHSALEDFRHQDPAQFAFFPKNMALEPFPGTKKRMSIFQKVAPSLGISAISECLDKSGVSPGQITHLILVSCTGMYAPGVEMDIIQKMGFKSTIERYAIHFMGCYAAFNAIKLADRICKSEPKAKVLILSVELCTIHFQKDYNEDNMIANAIFGDGAAAILVTHSNEGIKIKGYESDILNEGEPDMAWHIGDYGFEMKLSKYVPELLDKGVKLLKEKMESKFNLSTIKNFAIHPGGTQILKKVEVAFGIDRCQNIHAHEVLRRFGNMSSASILFVLSALMDDASLKGDVLAMGFGPGLSMETLLIEKI</sequence>
<comment type="caution">
    <text evidence="5">The sequence shown here is derived from an EMBL/GenBank/DDBJ whole genome shotgun (WGS) entry which is preliminary data.</text>
</comment>
<dbReference type="EMBL" id="JBHSJJ010000015">
    <property type="protein sequence ID" value="MFC4874065.1"/>
    <property type="molecule type" value="Genomic_DNA"/>
</dbReference>
<evidence type="ECO:0000256" key="2">
    <source>
        <dbReference type="ARBA" id="ARBA00022679"/>
    </source>
</evidence>
<dbReference type="InterPro" id="IPR016039">
    <property type="entry name" value="Thiolase-like"/>
</dbReference>
<dbReference type="SUPFAM" id="SSF53901">
    <property type="entry name" value="Thiolase-like"/>
    <property type="match status" value="2"/>
</dbReference>
<dbReference type="Pfam" id="PF02797">
    <property type="entry name" value="Chal_sti_synt_C"/>
    <property type="match status" value="1"/>
</dbReference>
<evidence type="ECO:0000313" key="6">
    <source>
        <dbReference type="Proteomes" id="UP001595818"/>
    </source>
</evidence>